<gene>
    <name evidence="2" type="ORF">Dfulv_35745</name>
</gene>
<name>A0ABY5VXH6_9ACTN</name>
<reference evidence="2" key="1">
    <citation type="submission" date="2021-04" db="EMBL/GenBank/DDBJ databases">
        <authorList>
            <person name="Hartkoorn R.C."/>
            <person name="Beaudoing E."/>
            <person name="Hot D."/>
        </authorList>
    </citation>
    <scope>NUCLEOTIDE SEQUENCE</scope>
    <source>
        <strain evidence="2">NRRL B-16292</strain>
    </source>
</reference>
<dbReference type="RefSeq" id="WP_259858246.1">
    <property type="nucleotide sequence ID" value="NZ_BAAAST010000077.1"/>
</dbReference>
<organism evidence="2 3">
    <name type="scientific">Dactylosporangium fulvum</name>
    <dbReference type="NCBI Taxonomy" id="53359"/>
    <lineage>
        <taxon>Bacteria</taxon>
        <taxon>Bacillati</taxon>
        <taxon>Actinomycetota</taxon>
        <taxon>Actinomycetes</taxon>
        <taxon>Micromonosporales</taxon>
        <taxon>Micromonosporaceae</taxon>
        <taxon>Dactylosporangium</taxon>
    </lineage>
</organism>
<keyword evidence="1" id="KW-0812">Transmembrane</keyword>
<evidence type="ECO:0000256" key="1">
    <source>
        <dbReference type="SAM" id="Phobius"/>
    </source>
</evidence>
<keyword evidence="1" id="KW-1133">Transmembrane helix</keyword>
<keyword evidence="3" id="KW-1185">Reference proteome</keyword>
<protein>
    <submittedName>
        <fullName evidence="2">Uncharacterized protein</fullName>
    </submittedName>
</protein>
<evidence type="ECO:0000313" key="3">
    <source>
        <dbReference type="Proteomes" id="UP001059617"/>
    </source>
</evidence>
<sequence>MEESQLREALAEQDAVLGSRRTRRRRRIAVSAVVIVAVLLVPIGWFATRGKPDGDAPMAAAEACIPMPLGERMRQVLDLGASVVVAGGTLTGRTGPDGPYHHEMTLTAVRTLAGPALPDGTKVWVDTPQLPPLKGDTMARGNPGPLWGPGGALFGFVFPPAATNSPLGVTVIQSPVVGDQVIFGSSGGCWDVRSVGGTPFHGPLTEIPGSGTYVRAAEAGFTAVPLTTVEQLLPR</sequence>
<dbReference type="Proteomes" id="UP001059617">
    <property type="component" value="Chromosome"/>
</dbReference>
<evidence type="ECO:0000313" key="2">
    <source>
        <dbReference type="EMBL" id="UWP80486.1"/>
    </source>
</evidence>
<reference evidence="2" key="2">
    <citation type="submission" date="2022-09" db="EMBL/GenBank/DDBJ databases">
        <title>Biosynthetic gene clusters of Dactylosporangioum fulvum.</title>
        <authorList>
            <person name="Caradec T."/>
        </authorList>
    </citation>
    <scope>NUCLEOTIDE SEQUENCE</scope>
    <source>
        <strain evidence="2">NRRL B-16292</strain>
    </source>
</reference>
<proteinExistence type="predicted"/>
<feature type="transmembrane region" description="Helical" evidence="1">
    <location>
        <begin position="28"/>
        <end position="47"/>
    </location>
</feature>
<accession>A0ABY5VXH6</accession>
<dbReference type="EMBL" id="CP073720">
    <property type="protein sequence ID" value="UWP80486.1"/>
    <property type="molecule type" value="Genomic_DNA"/>
</dbReference>
<keyword evidence="1" id="KW-0472">Membrane</keyword>